<evidence type="ECO:0000313" key="2">
    <source>
        <dbReference type="Proteomes" id="UP000239388"/>
    </source>
</evidence>
<reference evidence="1 2" key="1">
    <citation type="submission" date="2018-02" db="EMBL/GenBank/DDBJ databases">
        <title>Comparative genomes isolates from brazilian mangrove.</title>
        <authorList>
            <person name="Araujo J.E."/>
            <person name="Taketani R.G."/>
            <person name="Silva M.C.P."/>
            <person name="Loureco M.V."/>
            <person name="Andreote F.D."/>
        </authorList>
    </citation>
    <scope>NUCLEOTIDE SEQUENCE [LARGE SCALE GENOMIC DNA]</scope>
    <source>
        <strain evidence="1 2">NAP PRIS-MGV</strain>
    </source>
</reference>
<comment type="caution">
    <text evidence="1">The sequence shown here is derived from an EMBL/GenBank/DDBJ whole genome shotgun (WGS) entry which is preliminary data.</text>
</comment>
<dbReference type="EMBL" id="PUIB01000011">
    <property type="protein sequence ID" value="PQO38361.1"/>
    <property type="molecule type" value="Genomic_DNA"/>
</dbReference>
<protein>
    <submittedName>
        <fullName evidence="1">Uncharacterized protein</fullName>
    </submittedName>
</protein>
<accession>A0A2S8G271</accession>
<organism evidence="1 2">
    <name type="scientific">Blastopirellula marina</name>
    <dbReference type="NCBI Taxonomy" id="124"/>
    <lineage>
        <taxon>Bacteria</taxon>
        <taxon>Pseudomonadati</taxon>
        <taxon>Planctomycetota</taxon>
        <taxon>Planctomycetia</taxon>
        <taxon>Pirellulales</taxon>
        <taxon>Pirellulaceae</taxon>
        <taxon>Blastopirellula</taxon>
    </lineage>
</organism>
<evidence type="ECO:0000313" key="1">
    <source>
        <dbReference type="EMBL" id="PQO38361.1"/>
    </source>
</evidence>
<dbReference type="Proteomes" id="UP000239388">
    <property type="component" value="Unassembled WGS sequence"/>
</dbReference>
<gene>
    <name evidence="1" type="ORF">C5Y98_09865</name>
</gene>
<name>A0A2S8G271_9BACT</name>
<proteinExistence type="predicted"/>
<sequence length="152" mass="16292">MKSIRLSRGILWFEVSSITRFHPGGTFAMKNGIFTLSLVLLATLLTGGAQGATIFVIEGAPSEEPVKMSIEDLAMIHPSAIAGSIITVKAEGLAQARLYDVQKINGEMPLLGPANKRVLVLPVGKGKVKVNVKIKSPTSNSVTIQTYEFEVK</sequence>
<dbReference type="AlphaFoldDB" id="A0A2S8G271"/>